<accession>A0ABT6F143</accession>
<proteinExistence type="predicted"/>
<evidence type="ECO:0000313" key="2">
    <source>
        <dbReference type="Proteomes" id="UP001154265"/>
    </source>
</evidence>
<comment type="caution">
    <text evidence="1">The sequence shown here is derived from an EMBL/GenBank/DDBJ whole genome shotgun (WGS) entry which is preliminary data.</text>
</comment>
<evidence type="ECO:0000313" key="1">
    <source>
        <dbReference type="EMBL" id="MDG2991547.1"/>
    </source>
</evidence>
<dbReference type="RefSeq" id="WP_277867410.1">
    <property type="nucleotide sequence ID" value="NZ_JAKKUT010000002.1"/>
</dbReference>
<organism evidence="1 2">
    <name type="scientific">Candidatus Synechococcus calcipolaris G9</name>
    <dbReference type="NCBI Taxonomy" id="1497997"/>
    <lineage>
        <taxon>Bacteria</taxon>
        <taxon>Bacillati</taxon>
        <taxon>Cyanobacteriota</taxon>
        <taxon>Cyanophyceae</taxon>
        <taxon>Synechococcales</taxon>
        <taxon>Synechococcaceae</taxon>
        <taxon>Synechococcus</taxon>
    </lineage>
</organism>
<dbReference type="InterPro" id="IPR021809">
    <property type="entry name" value="DUF3386"/>
</dbReference>
<keyword evidence="2" id="KW-1185">Reference proteome</keyword>
<dbReference type="Proteomes" id="UP001154265">
    <property type="component" value="Unassembled WGS sequence"/>
</dbReference>
<reference evidence="1" key="2">
    <citation type="submission" date="2022-01" db="EMBL/GenBank/DDBJ databases">
        <authorList>
            <person name="Zivanovic Y."/>
            <person name="Moreira D."/>
            <person name="Lopez-Garcia P."/>
        </authorList>
    </citation>
    <scope>NUCLEOTIDE SEQUENCE</scope>
    <source>
        <strain evidence="1">G9</strain>
    </source>
</reference>
<dbReference type="Pfam" id="PF11866">
    <property type="entry name" value="DUF3386"/>
    <property type="match status" value="1"/>
</dbReference>
<sequence length="215" mass="24400">MPTTEALDAQTLFRSAYENRYTWDADFPGFRADVTLIDGEKTYQGQAQVDADYTVEVSGIDDADVQESLYNQLRDVVVHRKRNSFEAAHGKNSFSLGDRDSSQAVEIRVQGDAMGSNYKVRDNQIVFVSRVMGRIAFAITHRQALDTGSGYISTNYVAVFRNPETQEIVRQMDFEDTYIPVGDYYLMSRQVVRSNEQGKVSTSDIRYDNLQLLES</sequence>
<gene>
    <name evidence="1" type="ORF">L3556_11490</name>
</gene>
<reference evidence="1" key="1">
    <citation type="journal article" date="2022" name="Genome Biol. Evol.">
        <title>A New Gene Family Diagnostic for Intracellular Biomineralization of Amorphous Ca Carbonates by Cyanobacteria.</title>
        <authorList>
            <person name="Benzerara K."/>
            <person name="Duprat E."/>
            <person name="Bitard-Feildel T."/>
            <person name="Caumes G."/>
            <person name="Cassier-Chauvat C."/>
            <person name="Chauvat F."/>
            <person name="Dezi M."/>
            <person name="Diop S.I."/>
            <person name="Gaschignard G."/>
            <person name="Gorgen S."/>
            <person name="Gugger M."/>
            <person name="Lopez-Garcia P."/>
            <person name="Millet M."/>
            <person name="Skouri-Panet F."/>
            <person name="Moreira D."/>
            <person name="Callebaut I."/>
        </authorList>
    </citation>
    <scope>NUCLEOTIDE SEQUENCE</scope>
    <source>
        <strain evidence="1">G9</strain>
    </source>
</reference>
<protein>
    <submittedName>
        <fullName evidence="1">DUF3386 domain-containing protein</fullName>
    </submittedName>
</protein>
<name>A0ABT6F143_9SYNE</name>
<dbReference type="EMBL" id="JAKKUT010000002">
    <property type="protein sequence ID" value="MDG2991547.1"/>
    <property type="molecule type" value="Genomic_DNA"/>
</dbReference>